<reference evidence="1 3" key="1">
    <citation type="submission" date="2018-07" db="EMBL/GenBank/DDBJ databases">
        <title>Genome guided investigation of antibiotics producing actinomycetales strain isolated from a Macau mangrove ecosystem.</title>
        <authorList>
            <person name="Hu D."/>
        </authorList>
    </citation>
    <scope>NUCLEOTIDE SEQUENCE [LARGE SCALE GENOMIC DNA]</scope>
    <source>
        <strain evidence="1 3">2297</strain>
    </source>
</reference>
<organism evidence="1 3">
    <name type="scientific">Streptomyces parvulus</name>
    <dbReference type="NCBI Taxonomy" id="146923"/>
    <lineage>
        <taxon>Bacteria</taxon>
        <taxon>Bacillati</taxon>
        <taxon>Actinomycetota</taxon>
        <taxon>Actinomycetes</taxon>
        <taxon>Kitasatosporales</taxon>
        <taxon>Streptomycetaceae</taxon>
        <taxon>Streptomyces</taxon>
    </lineage>
</organism>
<dbReference type="EMBL" id="QQBH01000013">
    <property type="protein sequence ID" value="RDD87120.1"/>
    <property type="molecule type" value="Genomic_DNA"/>
</dbReference>
<sequence>AVVNWQDVARRYEAAKARTDVLLLAP</sequence>
<name>A0A369V721_9ACTN</name>
<accession>A0A369V721</accession>
<protein>
    <submittedName>
        <fullName evidence="1">Superoxide dismutase</fullName>
    </submittedName>
</protein>
<proteinExistence type="predicted"/>
<feature type="non-terminal residue" evidence="1">
    <location>
        <position position="1"/>
    </location>
</feature>
<dbReference type="AlphaFoldDB" id="A0A369V721"/>
<evidence type="ECO:0000313" key="3">
    <source>
        <dbReference type="Proteomes" id="UP000253742"/>
    </source>
</evidence>
<dbReference type="EMBL" id="QQBH01000018">
    <property type="protein sequence ID" value="RDD86369.1"/>
    <property type="molecule type" value="Genomic_DNA"/>
</dbReference>
<comment type="caution">
    <text evidence="1">The sequence shown here is derived from an EMBL/GenBank/DDBJ whole genome shotgun (WGS) entry which is preliminary data.</text>
</comment>
<dbReference type="Proteomes" id="UP000253742">
    <property type="component" value="Unassembled WGS sequence"/>
</dbReference>
<gene>
    <name evidence="2" type="ORF">DVZ84_20040</name>
    <name evidence="1" type="ORF">DVZ84_25535</name>
</gene>
<evidence type="ECO:0000313" key="2">
    <source>
        <dbReference type="EMBL" id="RDD87120.1"/>
    </source>
</evidence>
<evidence type="ECO:0000313" key="1">
    <source>
        <dbReference type="EMBL" id="RDD86369.1"/>
    </source>
</evidence>